<proteinExistence type="predicted"/>
<comment type="caution">
    <text evidence="1">The sequence shown here is derived from an EMBL/GenBank/DDBJ whole genome shotgun (WGS) entry which is preliminary data.</text>
</comment>
<organism evidence="1 2">
    <name type="scientific">Lentinula raphanica</name>
    <dbReference type="NCBI Taxonomy" id="153919"/>
    <lineage>
        <taxon>Eukaryota</taxon>
        <taxon>Fungi</taxon>
        <taxon>Dikarya</taxon>
        <taxon>Basidiomycota</taxon>
        <taxon>Agaricomycotina</taxon>
        <taxon>Agaricomycetes</taxon>
        <taxon>Agaricomycetidae</taxon>
        <taxon>Agaricales</taxon>
        <taxon>Marasmiineae</taxon>
        <taxon>Omphalotaceae</taxon>
        <taxon>Lentinula</taxon>
    </lineage>
</organism>
<dbReference type="Proteomes" id="UP001163846">
    <property type="component" value="Unassembled WGS sequence"/>
</dbReference>
<accession>A0AA38U6P6</accession>
<evidence type="ECO:0000313" key="2">
    <source>
        <dbReference type="Proteomes" id="UP001163846"/>
    </source>
</evidence>
<dbReference type="EMBL" id="MU806907">
    <property type="protein sequence ID" value="KAJ3832605.1"/>
    <property type="molecule type" value="Genomic_DNA"/>
</dbReference>
<gene>
    <name evidence="1" type="ORF">F5878DRAFT_500608</name>
</gene>
<dbReference type="AlphaFoldDB" id="A0AA38U6P6"/>
<feature type="non-terminal residue" evidence="1">
    <location>
        <position position="65"/>
    </location>
</feature>
<name>A0AA38U6P6_9AGAR</name>
<reference evidence="1" key="1">
    <citation type="submission" date="2022-08" db="EMBL/GenBank/DDBJ databases">
        <authorList>
            <consortium name="DOE Joint Genome Institute"/>
            <person name="Min B."/>
            <person name="Riley R."/>
            <person name="Sierra-Patev S."/>
            <person name="Naranjo-Ortiz M."/>
            <person name="Looney B."/>
            <person name="Konkel Z."/>
            <person name="Slot J.C."/>
            <person name="Sakamoto Y."/>
            <person name="Steenwyk J.L."/>
            <person name="Rokas A."/>
            <person name="Carro J."/>
            <person name="Camarero S."/>
            <person name="Ferreira P."/>
            <person name="Molpeceres G."/>
            <person name="Ruiz-Duenas F.J."/>
            <person name="Serrano A."/>
            <person name="Henrissat B."/>
            <person name="Drula E."/>
            <person name="Hughes K.W."/>
            <person name="Mata J.L."/>
            <person name="Ishikawa N.K."/>
            <person name="Vargas-Isla R."/>
            <person name="Ushijima S."/>
            <person name="Smith C.A."/>
            <person name="Ahrendt S."/>
            <person name="Andreopoulos W."/>
            <person name="He G."/>
            <person name="Labutti K."/>
            <person name="Lipzen A."/>
            <person name="Ng V."/>
            <person name="Sandor L."/>
            <person name="Barry K."/>
            <person name="Martinez A.T."/>
            <person name="Xiao Y."/>
            <person name="Gibbons J.G."/>
            <person name="Terashima K."/>
            <person name="Hibbett D.S."/>
            <person name="Grigoriev I.V."/>
        </authorList>
    </citation>
    <scope>NUCLEOTIDE SEQUENCE</scope>
    <source>
        <strain evidence="1">TFB9207</strain>
    </source>
</reference>
<feature type="non-terminal residue" evidence="1">
    <location>
        <position position="1"/>
    </location>
</feature>
<evidence type="ECO:0000313" key="1">
    <source>
        <dbReference type="EMBL" id="KAJ3832605.1"/>
    </source>
</evidence>
<keyword evidence="2" id="KW-1185">Reference proteome</keyword>
<dbReference type="Gene3D" id="3.40.50.720">
    <property type="entry name" value="NAD(P)-binding Rossmann-like Domain"/>
    <property type="match status" value="1"/>
</dbReference>
<sequence>QTGQHLLKELLNSPNYSQVHEYGRRVTDTELLSNGKDKLQQKVIDFEKLNELGLKDGNWDVVFIT</sequence>
<protein>
    <submittedName>
        <fullName evidence="1">Uncharacterized protein</fullName>
    </submittedName>
</protein>